<name>A0A560GPF9_9PROT</name>
<gene>
    <name evidence="2" type="ORF">FBZ90_11882</name>
</gene>
<dbReference type="Proteomes" id="UP000315751">
    <property type="component" value="Unassembled WGS sequence"/>
</dbReference>
<evidence type="ECO:0000313" key="2">
    <source>
        <dbReference type="EMBL" id="TWB35882.1"/>
    </source>
</evidence>
<accession>A0A560GPF9</accession>
<keyword evidence="3" id="KW-1185">Reference proteome</keyword>
<protein>
    <submittedName>
        <fullName evidence="2">Uncharacterized protein</fullName>
    </submittedName>
</protein>
<evidence type="ECO:0000256" key="1">
    <source>
        <dbReference type="SAM" id="SignalP"/>
    </source>
</evidence>
<organism evidence="2 3">
    <name type="scientific">Nitrospirillum amazonense</name>
    <dbReference type="NCBI Taxonomy" id="28077"/>
    <lineage>
        <taxon>Bacteria</taxon>
        <taxon>Pseudomonadati</taxon>
        <taxon>Pseudomonadota</taxon>
        <taxon>Alphaproteobacteria</taxon>
        <taxon>Rhodospirillales</taxon>
        <taxon>Azospirillaceae</taxon>
        <taxon>Nitrospirillum</taxon>
    </lineage>
</organism>
<dbReference type="AlphaFoldDB" id="A0A560GPF9"/>
<dbReference type="OrthoDB" id="7371033at2"/>
<evidence type="ECO:0000313" key="3">
    <source>
        <dbReference type="Proteomes" id="UP000315751"/>
    </source>
</evidence>
<reference evidence="2 3" key="1">
    <citation type="submission" date="2019-06" db="EMBL/GenBank/DDBJ databases">
        <title>Genomic Encyclopedia of Type Strains, Phase IV (KMG-V): Genome sequencing to study the core and pangenomes of soil and plant-associated prokaryotes.</title>
        <authorList>
            <person name="Whitman W."/>
        </authorList>
    </citation>
    <scope>NUCLEOTIDE SEQUENCE [LARGE SCALE GENOMIC DNA]</scope>
    <source>
        <strain evidence="2 3">BR 11622</strain>
    </source>
</reference>
<keyword evidence="1" id="KW-0732">Signal</keyword>
<dbReference type="RefSeq" id="WP_145735670.1">
    <property type="nucleotide sequence ID" value="NZ_VITR01000018.1"/>
</dbReference>
<sequence>MTLSSKAQFTVSGIVALAICALVPSVASAGEVKLATPEQALAICKANKMGEWDIAYVIGKNGLVQKGPGYQCAQESAPAQASGVGNAITADGAVVKLATPEEALKACRDGKMGESDIAYVIGKNGLAQKGPGYQCKQEAMLNQGTGVGNALTP</sequence>
<feature type="chain" id="PRO_5021744729" evidence="1">
    <location>
        <begin position="30"/>
        <end position="153"/>
    </location>
</feature>
<dbReference type="EMBL" id="VITR01000018">
    <property type="protein sequence ID" value="TWB35882.1"/>
    <property type="molecule type" value="Genomic_DNA"/>
</dbReference>
<comment type="caution">
    <text evidence="2">The sequence shown here is derived from an EMBL/GenBank/DDBJ whole genome shotgun (WGS) entry which is preliminary data.</text>
</comment>
<proteinExistence type="predicted"/>
<feature type="signal peptide" evidence="1">
    <location>
        <begin position="1"/>
        <end position="29"/>
    </location>
</feature>